<feature type="region of interest" description="Disordered" evidence="1">
    <location>
        <begin position="43"/>
        <end position="77"/>
    </location>
</feature>
<dbReference type="Proteomes" id="UP000271162">
    <property type="component" value="Unassembled WGS sequence"/>
</dbReference>
<evidence type="ECO:0000256" key="1">
    <source>
        <dbReference type="SAM" id="MobiDB-lite"/>
    </source>
</evidence>
<proteinExistence type="predicted"/>
<gene>
    <name evidence="2" type="ORF">NBR_LOCUS15301</name>
</gene>
<name>A0A0N4YEZ5_NIPBR</name>
<dbReference type="AlphaFoldDB" id="A0A0N4YEZ5"/>
<sequence>MGADLGAEYLADSTLPPALCYAVETRPDTSAMAKSLRVTQTGGEVFSGPTFMNEPAVSETAAQPEPDGRVDERLCLT</sequence>
<reference evidence="4" key="1">
    <citation type="submission" date="2017-02" db="UniProtKB">
        <authorList>
            <consortium name="WormBaseParasite"/>
        </authorList>
    </citation>
    <scope>IDENTIFICATION</scope>
</reference>
<reference evidence="2 3" key="2">
    <citation type="submission" date="2018-11" db="EMBL/GenBank/DDBJ databases">
        <authorList>
            <consortium name="Pathogen Informatics"/>
        </authorList>
    </citation>
    <scope>NUCLEOTIDE SEQUENCE [LARGE SCALE GENOMIC DNA]</scope>
</reference>
<accession>A0A0N4YEZ5</accession>
<feature type="compositionally biased region" description="Basic and acidic residues" evidence="1">
    <location>
        <begin position="66"/>
        <end position="77"/>
    </location>
</feature>
<keyword evidence="3" id="KW-1185">Reference proteome</keyword>
<protein>
    <submittedName>
        <fullName evidence="4">Lipoprotein</fullName>
    </submittedName>
</protein>
<evidence type="ECO:0000313" key="2">
    <source>
        <dbReference type="EMBL" id="VDL78895.1"/>
    </source>
</evidence>
<evidence type="ECO:0000313" key="3">
    <source>
        <dbReference type="Proteomes" id="UP000271162"/>
    </source>
</evidence>
<evidence type="ECO:0000313" key="4">
    <source>
        <dbReference type="WBParaSite" id="NBR_0001530001-mRNA-1"/>
    </source>
</evidence>
<organism evidence="4">
    <name type="scientific">Nippostrongylus brasiliensis</name>
    <name type="common">Rat hookworm</name>
    <dbReference type="NCBI Taxonomy" id="27835"/>
    <lineage>
        <taxon>Eukaryota</taxon>
        <taxon>Metazoa</taxon>
        <taxon>Ecdysozoa</taxon>
        <taxon>Nematoda</taxon>
        <taxon>Chromadorea</taxon>
        <taxon>Rhabditida</taxon>
        <taxon>Rhabditina</taxon>
        <taxon>Rhabditomorpha</taxon>
        <taxon>Strongyloidea</taxon>
        <taxon>Heligmosomidae</taxon>
        <taxon>Nippostrongylus</taxon>
    </lineage>
</organism>
<dbReference type="WBParaSite" id="NBR_0001530001-mRNA-1">
    <property type="protein sequence ID" value="NBR_0001530001-mRNA-1"/>
    <property type="gene ID" value="NBR_0001530001"/>
</dbReference>
<dbReference type="EMBL" id="UYSL01021674">
    <property type="protein sequence ID" value="VDL78895.1"/>
    <property type="molecule type" value="Genomic_DNA"/>
</dbReference>